<keyword evidence="9" id="KW-0472">Membrane</keyword>
<dbReference type="GO" id="GO:0034727">
    <property type="term" value="P:piecemeal microautophagy of the nucleus"/>
    <property type="evidence" value="ECO:0007669"/>
    <property type="project" value="TreeGrafter"/>
</dbReference>
<keyword evidence="6" id="KW-0256">Endoplasmic reticulum</keyword>
<evidence type="ECO:0000256" key="2">
    <source>
        <dbReference type="ARBA" id="ARBA00004623"/>
    </source>
</evidence>
<dbReference type="GO" id="GO:0061709">
    <property type="term" value="P:reticulophagy"/>
    <property type="evidence" value="ECO:0007669"/>
    <property type="project" value="TreeGrafter"/>
</dbReference>
<dbReference type="PANTHER" id="PTHR13190">
    <property type="entry name" value="AUTOPHAGY-RELATED 2, ISOFORM A"/>
    <property type="match status" value="1"/>
</dbReference>
<comment type="catalytic activity">
    <reaction evidence="10">
        <text>a 1,2-diacyl-sn-glycero-3-phospho-L-serine(in) = a 1,2-diacyl-sn-glycero-3-phospho-L-serine(out)</text>
        <dbReference type="Rhea" id="RHEA:38663"/>
        <dbReference type="ChEBI" id="CHEBI:57262"/>
    </reaction>
</comment>
<comment type="similarity">
    <text evidence="3">Belongs to the ATG2 family.</text>
</comment>
<comment type="catalytic activity">
    <reaction evidence="11">
        <text>a 1,2-diacyl-sn-glycero-3-phosphoethanolamine(in) = a 1,2-diacyl-sn-glycero-3-phosphoethanolamine(out)</text>
        <dbReference type="Rhea" id="RHEA:38895"/>
        <dbReference type="ChEBI" id="CHEBI:64612"/>
    </reaction>
</comment>
<dbReference type="Pfam" id="PF13329">
    <property type="entry name" value="ATG2_CAD"/>
    <property type="match status" value="1"/>
</dbReference>
<organism evidence="13 14">
    <name type="scientific">Amphibalanus amphitrite</name>
    <name type="common">Striped barnacle</name>
    <name type="synonym">Balanus amphitrite</name>
    <dbReference type="NCBI Taxonomy" id="1232801"/>
    <lineage>
        <taxon>Eukaryota</taxon>
        <taxon>Metazoa</taxon>
        <taxon>Ecdysozoa</taxon>
        <taxon>Arthropoda</taxon>
        <taxon>Crustacea</taxon>
        <taxon>Multicrustacea</taxon>
        <taxon>Cirripedia</taxon>
        <taxon>Thoracica</taxon>
        <taxon>Thoracicalcarea</taxon>
        <taxon>Balanomorpha</taxon>
        <taxon>Balanoidea</taxon>
        <taxon>Balanidae</taxon>
        <taxon>Amphibalaninae</taxon>
        <taxon>Amphibalanus</taxon>
    </lineage>
</organism>
<dbReference type="OrthoDB" id="18982at2759"/>
<feature type="region of interest" description="Disordered" evidence="12">
    <location>
        <begin position="250"/>
        <end position="282"/>
    </location>
</feature>
<dbReference type="Proteomes" id="UP000440578">
    <property type="component" value="Unassembled WGS sequence"/>
</dbReference>
<feature type="region of interest" description="Disordered" evidence="12">
    <location>
        <begin position="835"/>
        <end position="874"/>
    </location>
</feature>
<feature type="region of interest" description="Disordered" evidence="12">
    <location>
        <begin position="340"/>
        <end position="363"/>
    </location>
</feature>
<evidence type="ECO:0000256" key="10">
    <source>
        <dbReference type="ARBA" id="ARBA00024479"/>
    </source>
</evidence>
<accession>A0A6A4X9X5</accession>
<name>A0A6A4X9X5_AMPAM</name>
<sequence length="956" mass="103655">MVWRFPWSDSIKKRACRYLLQRYLGQFLKEKLTLEQLSVDIYEGTGEIKDILLDVDALNDVGAANNLPVEFVDGYIRQVRVSIPWSTLLTASSSVEISGLMLTVQAKQMLDDAAAMFDSMLDSMSTSTMDMAKECLSQVDPRGADPAAAAASETLDGIEALATAIDTVLLRIKVRFVDTVVRVEHVGQGRGRGVGVELRIACMDYMDEAGRDLSSEPSAGPLAPAALSVKRLSLDGVSLHSVEFPADRRAQPGSMAASFSEHAEDEEEDGSCGPPQEGADPILLGQFNGRTELRCEVKVADAAPGPKLSLQVSTGAFCVMLGPRQLHDLIELFSGIVDPQQVEKSTPRPAGGGRQGEKPMTPSDYQVIEDQLLRKNLAAREMLTTQALRTQGWSSSHLEDEDEEFLPFLRPAEPPLSASITSMATSADMDTSMTSSATGSLHSEGASVAQRSELSYTRSRPRRRRDRGKDDEQGEDSIRLRLQLGTVCALLLHEDVLVTAPDSQMLTSASLRQMQRLVESGLARLSSVCVAGDGARGTRPALLEACPHSHLSLVAAPTKLECSERPSGGSRSVFSLTLTAGVAELLECLVERRTSVSAPSALYTELLTFETGEPPPGGRSDEMLSEGALTLTVRHSQPLVNRHSASSAVNVRLKLAPCRTEVDISLTDRLATLLNPAPRDPAHRMTTPSSVEHADVTKQQCFNAAMDDRAGGGESRVDVHVSAPLVDVQLRIPIPDLRPLSDMDRPSWWQRHVRPDSFHIRLRDASVRSTLHSRDDSTRLELQARHATVGYQETEAATPVVFINVSASGGDSLSAGGAVGLDWPRAVLSLYPTRSPPLLEADQPDGGRDSSPAADSSSSSPFAGLRAAAADREPSPFGRRRVVYETDAHWRGEPDTASEGEELVIPGSREEVDAFVEDTVSNCQTLLELSLPVMEAILPNKRFYELIYNRCVLTLR</sequence>
<feature type="region of interest" description="Disordered" evidence="12">
    <location>
        <begin position="428"/>
        <end position="475"/>
    </location>
</feature>
<dbReference type="GO" id="GO:0005789">
    <property type="term" value="C:endoplasmic reticulum membrane"/>
    <property type="evidence" value="ECO:0007669"/>
    <property type="project" value="UniProtKB-SubCell"/>
</dbReference>
<evidence type="ECO:0000256" key="1">
    <source>
        <dbReference type="ARBA" id="ARBA00004406"/>
    </source>
</evidence>
<evidence type="ECO:0000256" key="8">
    <source>
        <dbReference type="ARBA" id="ARBA00023055"/>
    </source>
</evidence>
<evidence type="ECO:0000256" key="3">
    <source>
        <dbReference type="ARBA" id="ARBA00009714"/>
    </source>
</evidence>
<keyword evidence="8" id="KW-0445">Lipid transport</keyword>
<evidence type="ECO:0000256" key="9">
    <source>
        <dbReference type="ARBA" id="ARBA00023136"/>
    </source>
</evidence>
<evidence type="ECO:0000313" key="13">
    <source>
        <dbReference type="EMBL" id="KAF0312784.1"/>
    </source>
</evidence>
<feature type="compositionally biased region" description="Low complexity" evidence="12">
    <location>
        <begin position="428"/>
        <end position="438"/>
    </location>
</feature>
<evidence type="ECO:0000256" key="6">
    <source>
        <dbReference type="ARBA" id="ARBA00022824"/>
    </source>
</evidence>
<dbReference type="GO" id="GO:0043495">
    <property type="term" value="F:protein-membrane adaptor activity"/>
    <property type="evidence" value="ECO:0007669"/>
    <property type="project" value="TreeGrafter"/>
</dbReference>
<feature type="compositionally biased region" description="Low complexity" evidence="12">
    <location>
        <begin position="849"/>
        <end position="861"/>
    </location>
</feature>
<dbReference type="GO" id="GO:0032266">
    <property type="term" value="F:phosphatidylinositol-3-phosphate binding"/>
    <property type="evidence" value="ECO:0007669"/>
    <property type="project" value="TreeGrafter"/>
</dbReference>
<keyword evidence="5" id="KW-0813">Transport</keyword>
<keyword evidence="7" id="KW-0072">Autophagy</keyword>
<dbReference type="GO" id="GO:0000422">
    <property type="term" value="P:autophagy of mitochondrion"/>
    <property type="evidence" value="ECO:0007669"/>
    <property type="project" value="TreeGrafter"/>
</dbReference>
<dbReference type="AlphaFoldDB" id="A0A6A4X9X5"/>
<dbReference type="GO" id="GO:0034045">
    <property type="term" value="C:phagophore assembly site membrane"/>
    <property type="evidence" value="ECO:0007669"/>
    <property type="project" value="UniProtKB-SubCell"/>
</dbReference>
<gene>
    <name evidence="13" type="primary">Atg2b_0</name>
    <name evidence="13" type="ORF">FJT64_016541</name>
</gene>
<dbReference type="GO" id="GO:0000045">
    <property type="term" value="P:autophagosome assembly"/>
    <property type="evidence" value="ECO:0007669"/>
    <property type="project" value="TreeGrafter"/>
</dbReference>
<evidence type="ECO:0000256" key="7">
    <source>
        <dbReference type="ARBA" id="ARBA00023006"/>
    </source>
</evidence>
<keyword evidence="14" id="KW-1185">Reference proteome</keyword>
<dbReference type="EMBL" id="VIIS01000136">
    <property type="protein sequence ID" value="KAF0312784.1"/>
    <property type="molecule type" value="Genomic_DNA"/>
</dbReference>
<comment type="caution">
    <text evidence="13">The sequence shown here is derived from an EMBL/GenBank/DDBJ whole genome shotgun (WGS) entry which is preliminary data.</text>
</comment>
<proteinExistence type="inferred from homology"/>
<evidence type="ECO:0000313" key="14">
    <source>
        <dbReference type="Proteomes" id="UP000440578"/>
    </source>
</evidence>
<dbReference type="InterPro" id="IPR026849">
    <property type="entry name" value="ATG2"/>
</dbReference>
<comment type="subcellular location">
    <subcellularLocation>
        <location evidence="1">Endoplasmic reticulum membrane</location>
        <topology evidence="1">Peripheral membrane protein</topology>
    </subcellularLocation>
    <subcellularLocation>
        <location evidence="2">Preautophagosomal structure membrane</location>
        <topology evidence="2">Peripheral membrane protein</topology>
    </subcellularLocation>
</comment>
<evidence type="ECO:0000256" key="11">
    <source>
        <dbReference type="ARBA" id="ARBA00024615"/>
    </source>
</evidence>
<protein>
    <recommendedName>
        <fullName evidence="4">Autophagy-related protein 2</fullName>
    </recommendedName>
</protein>
<evidence type="ECO:0000256" key="5">
    <source>
        <dbReference type="ARBA" id="ARBA00022448"/>
    </source>
</evidence>
<evidence type="ECO:0000256" key="4">
    <source>
        <dbReference type="ARBA" id="ARBA00018070"/>
    </source>
</evidence>
<evidence type="ECO:0000256" key="12">
    <source>
        <dbReference type="SAM" id="MobiDB-lite"/>
    </source>
</evidence>
<dbReference type="GO" id="GO:0061723">
    <property type="term" value="P:glycophagy"/>
    <property type="evidence" value="ECO:0007669"/>
    <property type="project" value="TreeGrafter"/>
</dbReference>
<dbReference type="GO" id="GO:0061908">
    <property type="term" value="C:phagophore"/>
    <property type="evidence" value="ECO:0007669"/>
    <property type="project" value="TreeGrafter"/>
</dbReference>
<dbReference type="GO" id="GO:0006869">
    <property type="term" value="P:lipid transport"/>
    <property type="evidence" value="ECO:0007669"/>
    <property type="project" value="UniProtKB-KW"/>
</dbReference>
<dbReference type="PANTHER" id="PTHR13190:SF1">
    <property type="entry name" value="AUTOPHAGY-RELATED 2, ISOFORM A"/>
    <property type="match status" value="1"/>
</dbReference>
<reference evidence="13 14" key="1">
    <citation type="submission" date="2019-07" db="EMBL/GenBank/DDBJ databases">
        <title>Draft genome assembly of a fouling barnacle, Amphibalanus amphitrite (Darwin, 1854): The first reference genome for Thecostraca.</title>
        <authorList>
            <person name="Kim W."/>
        </authorList>
    </citation>
    <scope>NUCLEOTIDE SEQUENCE [LARGE SCALE GENOMIC DNA]</scope>
    <source>
        <strain evidence="13">SNU_AA5</strain>
        <tissue evidence="13">Soma without cirri and trophi</tissue>
    </source>
</reference>